<organism evidence="1 2">
    <name type="scientific">candidate division CSSED10-310 bacterium</name>
    <dbReference type="NCBI Taxonomy" id="2855610"/>
    <lineage>
        <taxon>Bacteria</taxon>
        <taxon>Bacteria division CSSED10-310</taxon>
    </lineage>
</organism>
<dbReference type="EMBL" id="JBHPBY010000396">
    <property type="protein sequence ID" value="MFC1852961.1"/>
    <property type="molecule type" value="Genomic_DNA"/>
</dbReference>
<protein>
    <recommendedName>
        <fullName evidence="3">PsbP C-terminal domain-containing protein</fullName>
    </recommendedName>
</protein>
<comment type="caution">
    <text evidence="1">The sequence shown here is derived from an EMBL/GenBank/DDBJ whole genome shotgun (WGS) entry which is preliminary data.</text>
</comment>
<evidence type="ECO:0000313" key="2">
    <source>
        <dbReference type="Proteomes" id="UP001594351"/>
    </source>
</evidence>
<name>A0ABV6Z3N5_UNCC1</name>
<dbReference type="Proteomes" id="UP001594351">
    <property type="component" value="Unassembled WGS sequence"/>
</dbReference>
<dbReference type="PROSITE" id="PS51257">
    <property type="entry name" value="PROKAR_LIPOPROTEIN"/>
    <property type="match status" value="1"/>
</dbReference>
<dbReference type="Gene3D" id="3.40.1000.10">
    <property type="entry name" value="Mog1/PsbP, alpha/beta/alpha sandwich"/>
    <property type="match status" value="1"/>
</dbReference>
<reference evidence="1 2" key="1">
    <citation type="submission" date="2024-09" db="EMBL/GenBank/DDBJ databases">
        <title>Laminarin stimulates single cell rates of sulfate reduction while oxygen inhibits transcriptomic activity in coastal marine sediment.</title>
        <authorList>
            <person name="Lindsay M."/>
            <person name="Orcutt B."/>
            <person name="Emerson D."/>
            <person name="Stepanauskas R."/>
            <person name="D'Angelo T."/>
        </authorList>
    </citation>
    <scope>NUCLEOTIDE SEQUENCE [LARGE SCALE GENOMIC DNA]</scope>
    <source>
        <strain evidence="1">SAG AM-311-K15</strain>
    </source>
</reference>
<sequence>MMKRLLVALAILTIAGCTRKSDESGQGQFFATANGSVEFQFPAGWFKSKEDNPYDLQCFSKHERMTTGVFLFAKEDLAEDFTARELFEKQIGDLKSKRKNFKVLEEEQKVLLEKKTLTTIVFSGEKGSSKYYYKFTLVEFAENPEMSLVVLQVAIPSYWTKHKPILEEITKSGRVRVGEPREKR</sequence>
<evidence type="ECO:0000313" key="1">
    <source>
        <dbReference type="EMBL" id="MFC1852961.1"/>
    </source>
</evidence>
<accession>A0ABV6Z3N5</accession>
<gene>
    <name evidence="1" type="ORF">ACFL27_22410</name>
</gene>
<keyword evidence="2" id="KW-1185">Reference proteome</keyword>
<proteinExistence type="predicted"/>
<evidence type="ECO:0008006" key="3">
    <source>
        <dbReference type="Google" id="ProtNLM"/>
    </source>
</evidence>